<evidence type="ECO:0000256" key="2">
    <source>
        <dbReference type="ARBA" id="ARBA00023125"/>
    </source>
</evidence>
<dbReference type="PANTHER" id="PTHR43280:SF2">
    <property type="entry name" value="HTH-TYPE TRANSCRIPTIONAL REGULATOR EXSA"/>
    <property type="match status" value="1"/>
</dbReference>
<dbReference type="SUPFAM" id="SSF46689">
    <property type="entry name" value="Homeodomain-like"/>
    <property type="match status" value="2"/>
</dbReference>
<keyword evidence="4" id="KW-0472">Membrane</keyword>
<dbReference type="PROSITE" id="PS00041">
    <property type="entry name" value="HTH_ARAC_FAMILY_1"/>
    <property type="match status" value="1"/>
</dbReference>
<protein>
    <recommendedName>
        <fullName evidence="5">HTH araC/xylS-type domain-containing protein</fullName>
    </recommendedName>
</protein>
<evidence type="ECO:0000256" key="4">
    <source>
        <dbReference type="SAM" id="Phobius"/>
    </source>
</evidence>
<keyword evidence="4" id="KW-0812">Transmembrane</keyword>
<organism evidence="6 7">
    <name type="scientific">Clostridium thermosuccinogenes</name>
    <dbReference type="NCBI Taxonomy" id="84032"/>
    <lineage>
        <taxon>Bacteria</taxon>
        <taxon>Bacillati</taxon>
        <taxon>Bacillota</taxon>
        <taxon>Clostridia</taxon>
        <taxon>Eubacteriales</taxon>
        <taxon>Clostridiaceae</taxon>
        <taxon>Clostridium</taxon>
    </lineage>
</organism>
<dbReference type="KEGG" id="cthd:CDO33_11925"/>
<feature type="transmembrane region" description="Helical" evidence="4">
    <location>
        <begin position="304"/>
        <end position="322"/>
    </location>
</feature>
<reference evidence="6 7" key="1">
    <citation type="submission" date="2017-06" db="EMBL/GenBank/DDBJ databases">
        <title>Investigating the central metabolism of Clostridium thermosuccinogenes.</title>
        <authorList>
            <person name="Koendjbiharie J.G."/>
            <person name="van Kranenburg R."/>
        </authorList>
    </citation>
    <scope>NUCLEOTIDE SEQUENCE [LARGE SCALE GENOMIC DNA]</scope>
    <source>
        <strain evidence="6 7">DSM 5806</strain>
    </source>
</reference>
<dbReference type="InterPro" id="IPR041522">
    <property type="entry name" value="CdaR_GGDEF"/>
</dbReference>
<proteinExistence type="predicted"/>
<dbReference type="InterPro" id="IPR020449">
    <property type="entry name" value="Tscrpt_reg_AraC-type_HTH"/>
</dbReference>
<feature type="transmembrane region" description="Helical" evidence="4">
    <location>
        <begin position="21"/>
        <end position="40"/>
    </location>
</feature>
<dbReference type="Pfam" id="PF12833">
    <property type="entry name" value="HTH_18"/>
    <property type="match status" value="1"/>
</dbReference>
<dbReference type="AlphaFoldDB" id="A0A2K2FD30"/>
<keyword evidence="4" id="KW-1133">Transmembrane helix</keyword>
<accession>A0A2K2FD30</accession>
<dbReference type="SMART" id="SM00342">
    <property type="entry name" value="HTH_ARAC"/>
    <property type="match status" value="1"/>
</dbReference>
<dbReference type="GO" id="GO:0003700">
    <property type="term" value="F:DNA-binding transcription factor activity"/>
    <property type="evidence" value="ECO:0007669"/>
    <property type="project" value="InterPro"/>
</dbReference>
<evidence type="ECO:0000313" key="6">
    <source>
        <dbReference type="EMBL" id="PNT98489.1"/>
    </source>
</evidence>
<dbReference type="PROSITE" id="PS01124">
    <property type="entry name" value="HTH_ARAC_FAMILY_2"/>
    <property type="match status" value="1"/>
</dbReference>
<feature type="domain" description="HTH araC/xylS-type" evidence="5">
    <location>
        <begin position="667"/>
        <end position="766"/>
    </location>
</feature>
<dbReference type="GO" id="GO:0043565">
    <property type="term" value="F:sequence-specific DNA binding"/>
    <property type="evidence" value="ECO:0007669"/>
    <property type="project" value="InterPro"/>
</dbReference>
<keyword evidence="3" id="KW-0804">Transcription</keyword>
<dbReference type="PRINTS" id="PR00032">
    <property type="entry name" value="HTHARAC"/>
</dbReference>
<evidence type="ECO:0000256" key="3">
    <source>
        <dbReference type="ARBA" id="ARBA00023163"/>
    </source>
</evidence>
<gene>
    <name evidence="6" type="ORF">CDQ84_11090</name>
</gene>
<name>A0A2K2FD30_9CLOT</name>
<evidence type="ECO:0000256" key="1">
    <source>
        <dbReference type="ARBA" id="ARBA00023015"/>
    </source>
</evidence>
<dbReference type="EMBL" id="NIOJ01000027">
    <property type="protein sequence ID" value="PNT98489.1"/>
    <property type="molecule type" value="Genomic_DNA"/>
</dbReference>
<keyword evidence="7" id="KW-1185">Reference proteome</keyword>
<dbReference type="PANTHER" id="PTHR43280">
    <property type="entry name" value="ARAC-FAMILY TRANSCRIPTIONAL REGULATOR"/>
    <property type="match status" value="1"/>
</dbReference>
<sequence>MNQMKLYSKFYIKRSMLFQFFISYFCILAFTLFATSLINYQTTNILKQENNRANAAVLKQFSNALDDKFNNMLQLAVQAYNGTESELSLLNPYSKNDQDKLSPYARYRAHTFLHTLNTATKNMETVFIYYSSEDYIISLDSTIPSEEFYNCYYRSSHFTLEDWNDILKSHSVEGFTRFPSKHGDTSIAFVYSPFSPKRNIQDKVFVIFNLYALQQILADSKWESNGAFLVFNPNGSILASTNSHYDDIDLSPYFHMEGFFNMEHEGTEYVCKIIQSPSTKCYYASVTPKALAAEPVFYSQKMELIFSLVFIPIGLLACYVLSRRNYIPFKRLIQWIDEKSMYDPESFERGNEIDLLEKVLQLSFEEQEKLKTQIHNRKNELVLSSIRDLLYGLSSQGDSVQEVFDKNDIPLLSDHFAVILINIEKKYSTNKESSYSQDLLGFIITNVIEELAKEKHQGFVVPIDANRYACLVNFTSVDTLTMQQDFLSVAQNGKKFLEENFGIYFTVSLSAIHTDLDGIHQAFQEALYAMEYRLTIGSNKIIPYKQQQPTGSIYTFTFKTDHSINLFLKELKDSNQISSFVGELFDNRDIDSHTPPAIARDFIYDVAGSLSKAVNDMLPEDIQWKEDIYTRLINCDTLDLFRIQLINILEEYQEYLREKLSLNSISVQVRKYIEQYYHDPDLSVNVLADKFNLSPAYLSRIFKKENGISILDYISNCRINNAKELLRNTNKTIQQIAEETGFLSSSVFIRVFKKIEGITPGAYRKQSLTATAM</sequence>
<dbReference type="InterPro" id="IPR009057">
    <property type="entry name" value="Homeodomain-like_sf"/>
</dbReference>
<dbReference type="Proteomes" id="UP000236151">
    <property type="component" value="Unassembled WGS sequence"/>
</dbReference>
<comment type="caution">
    <text evidence="6">The sequence shown here is derived from an EMBL/GenBank/DDBJ whole genome shotgun (WGS) entry which is preliminary data.</text>
</comment>
<dbReference type="InterPro" id="IPR018062">
    <property type="entry name" value="HTH_AraC-typ_CS"/>
</dbReference>
<evidence type="ECO:0000259" key="5">
    <source>
        <dbReference type="PROSITE" id="PS01124"/>
    </source>
</evidence>
<dbReference type="InterPro" id="IPR018060">
    <property type="entry name" value="HTH_AraC"/>
</dbReference>
<dbReference type="Gene3D" id="1.10.10.60">
    <property type="entry name" value="Homeodomain-like"/>
    <property type="match status" value="2"/>
</dbReference>
<keyword evidence="2" id="KW-0238">DNA-binding</keyword>
<keyword evidence="1" id="KW-0805">Transcription regulation</keyword>
<dbReference type="Pfam" id="PF17853">
    <property type="entry name" value="GGDEF_2"/>
    <property type="match status" value="1"/>
</dbReference>
<evidence type="ECO:0000313" key="7">
    <source>
        <dbReference type="Proteomes" id="UP000236151"/>
    </source>
</evidence>